<dbReference type="SMART" id="SM00175">
    <property type="entry name" value="RAB"/>
    <property type="match status" value="1"/>
</dbReference>
<dbReference type="GO" id="GO:0005769">
    <property type="term" value="C:early endosome"/>
    <property type="evidence" value="ECO:0000318"/>
    <property type="project" value="GO_Central"/>
</dbReference>
<dbReference type="InterPro" id="IPR027417">
    <property type="entry name" value="P-loop_NTPase"/>
</dbReference>
<dbReference type="eggNOG" id="KOG0084">
    <property type="taxonomic scope" value="Eukaryota"/>
</dbReference>
<dbReference type="RefSeq" id="XP_001324251.1">
    <property type="nucleotide sequence ID" value="XM_001324216.1"/>
</dbReference>
<dbReference type="InterPro" id="IPR001806">
    <property type="entry name" value="Small_GTPase"/>
</dbReference>
<dbReference type="AlphaFoldDB" id="A2E5I7"/>
<dbReference type="CDD" id="cd00154">
    <property type="entry name" value="Rab"/>
    <property type="match status" value="1"/>
</dbReference>
<reference evidence="2" key="1">
    <citation type="submission" date="2006-10" db="EMBL/GenBank/DDBJ databases">
        <authorList>
            <person name="Amadeo P."/>
            <person name="Zhao Q."/>
            <person name="Wortman J."/>
            <person name="Fraser-Liggett C."/>
            <person name="Carlton J."/>
        </authorList>
    </citation>
    <scope>NUCLEOTIDE SEQUENCE</scope>
    <source>
        <strain evidence="2">G3</strain>
    </source>
</reference>
<organism evidence="2 3">
    <name type="scientific">Trichomonas vaginalis (strain ATCC PRA-98 / G3)</name>
    <dbReference type="NCBI Taxonomy" id="412133"/>
    <lineage>
        <taxon>Eukaryota</taxon>
        <taxon>Metamonada</taxon>
        <taxon>Parabasalia</taxon>
        <taxon>Trichomonadida</taxon>
        <taxon>Trichomonadidae</taxon>
        <taxon>Trichomonas</taxon>
    </lineage>
</organism>
<proteinExistence type="predicted"/>
<evidence type="ECO:0000313" key="3">
    <source>
        <dbReference type="Proteomes" id="UP000001542"/>
    </source>
</evidence>
<reference evidence="2" key="2">
    <citation type="journal article" date="2007" name="Science">
        <title>Draft genome sequence of the sexually transmitted pathogen Trichomonas vaginalis.</title>
        <authorList>
            <person name="Carlton J.M."/>
            <person name="Hirt R.P."/>
            <person name="Silva J.C."/>
            <person name="Delcher A.L."/>
            <person name="Schatz M."/>
            <person name="Zhao Q."/>
            <person name="Wortman J.R."/>
            <person name="Bidwell S.L."/>
            <person name="Alsmark U.C.M."/>
            <person name="Besteiro S."/>
            <person name="Sicheritz-Ponten T."/>
            <person name="Noel C.J."/>
            <person name="Dacks J.B."/>
            <person name="Foster P.G."/>
            <person name="Simillion C."/>
            <person name="Van de Peer Y."/>
            <person name="Miranda-Saavedra D."/>
            <person name="Barton G.J."/>
            <person name="Westrop G.D."/>
            <person name="Mueller S."/>
            <person name="Dessi D."/>
            <person name="Fiori P.L."/>
            <person name="Ren Q."/>
            <person name="Paulsen I."/>
            <person name="Zhang H."/>
            <person name="Bastida-Corcuera F.D."/>
            <person name="Simoes-Barbosa A."/>
            <person name="Brown M.T."/>
            <person name="Hayes R.D."/>
            <person name="Mukherjee M."/>
            <person name="Okumura C.Y."/>
            <person name="Schneider R."/>
            <person name="Smith A.J."/>
            <person name="Vanacova S."/>
            <person name="Villalvazo M."/>
            <person name="Haas B.J."/>
            <person name="Pertea M."/>
            <person name="Feldblyum T.V."/>
            <person name="Utterback T.R."/>
            <person name="Shu C.L."/>
            <person name="Osoegawa K."/>
            <person name="de Jong P.J."/>
            <person name="Hrdy I."/>
            <person name="Horvathova L."/>
            <person name="Zubacova Z."/>
            <person name="Dolezal P."/>
            <person name="Malik S.B."/>
            <person name="Logsdon J.M. Jr."/>
            <person name="Henze K."/>
            <person name="Gupta A."/>
            <person name="Wang C.C."/>
            <person name="Dunne R.L."/>
            <person name="Upcroft J.A."/>
            <person name="Upcroft P."/>
            <person name="White O."/>
            <person name="Salzberg S.L."/>
            <person name="Tang P."/>
            <person name="Chiu C.-H."/>
            <person name="Lee Y.-S."/>
            <person name="Embley T.M."/>
            <person name="Coombs G.H."/>
            <person name="Mottram J.C."/>
            <person name="Tachezy J."/>
            <person name="Fraser-Liggett C.M."/>
            <person name="Johnson P.J."/>
        </authorList>
    </citation>
    <scope>NUCLEOTIDE SEQUENCE [LARGE SCALE GENOMIC DNA]</scope>
    <source>
        <strain evidence="2">G3</strain>
    </source>
</reference>
<dbReference type="SMR" id="A2E5I7"/>
<dbReference type="NCBIfam" id="TIGR00231">
    <property type="entry name" value="small_GTP"/>
    <property type="match status" value="1"/>
</dbReference>
<dbReference type="VEuPathDB" id="TrichDB:TVAG_038740"/>
<evidence type="ECO:0000313" key="2">
    <source>
        <dbReference type="EMBL" id="EAY12028.1"/>
    </source>
</evidence>
<dbReference type="SUPFAM" id="SSF52540">
    <property type="entry name" value="P-loop containing nucleoside triphosphate hydrolases"/>
    <property type="match status" value="1"/>
</dbReference>
<keyword evidence="3" id="KW-1185">Reference proteome</keyword>
<protein>
    <submittedName>
        <fullName evidence="2">Small GTP-binding protein, putative</fullName>
    </submittedName>
</protein>
<dbReference type="EMBL" id="DS113308">
    <property type="protein sequence ID" value="EAY12028.1"/>
    <property type="molecule type" value="Genomic_DNA"/>
</dbReference>
<dbReference type="GO" id="GO:0006886">
    <property type="term" value="P:intracellular protein transport"/>
    <property type="evidence" value="ECO:0000318"/>
    <property type="project" value="GO_Central"/>
</dbReference>
<dbReference type="Pfam" id="PF00071">
    <property type="entry name" value="Ras"/>
    <property type="match status" value="1"/>
</dbReference>
<evidence type="ECO:0000256" key="1">
    <source>
        <dbReference type="ARBA" id="ARBA00022741"/>
    </source>
</evidence>
<dbReference type="PANTHER" id="PTHR47978">
    <property type="match status" value="1"/>
</dbReference>
<dbReference type="InterPro" id="IPR005225">
    <property type="entry name" value="Small_GTP-bd"/>
</dbReference>
<dbReference type="SMART" id="SM00173">
    <property type="entry name" value="RAS"/>
    <property type="match status" value="1"/>
</dbReference>
<dbReference type="GO" id="GO:0005525">
    <property type="term" value="F:GTP binding"/>
    <property type="evidence" value="ECO:0007669"/>
    <property type="project" value="InterPro"/>
</dbReference>
<dbReference type="PROSITE" id="PS51419">
    <property type="entry name" value="RAB"/>
    <property type="match status" value="1"/>
</dbReference>
<dbReference type="KEGG" id="tva:4769987"/>
<keyword evidence="1" id="KW-0547">Nucleotide-binding</keyword>
<dbReference type="VEuPathDB" id="TrichDB:TVAGG3_0926280"/>
<dbReference type="GO" id="GO:0003924">
    <property type="term" value="F:GTPase activity"/>
    <property type="evidence" value="ECO:0000318"/>
    <property type="project" value="GO_Central"/>
</dbReference>
<dbReference type="InParanoid" id="A2E5I7"/>
<dbReference type="SMART" id="SM00174">
    <property type="entry name" value="RHO"/>
    <property type="match status" value="1"/>
</dbReference>
<dbReference type="Gene3D" id="3.40.50.300">
    <property type="entry name" value="P-loop containing nucleotide triphosphate hydrolases"/>
    <property type="match status" value="1"/>
</dbReference>
<dbReference type="FunFam" id="3.40.50.300:FF:001462">
    <property type="entry name" value="Small GTP-binding protein, putative"/>
    <property type="match status" value="1"/>
</dbReference>
<dbReference type="GO" id="GO:0012505">
    <property type="term" value="C:endomembrane system"/>
    <property type="evidence" value="ECO:0000318"/>
    <property type="project" value="GO_Central"/>
</dbReference>
<dbReference type="OMA" id="HTTEMEV"/>
<dbReference type="PRINTS" id="PR00449">
    <property type="entry name" value="RASTRNSFRMNG"/>
</dbReference>
<gene>
    <name evidence="2" type="ORF">TVAG_038740</name>
</gene>
<dbReference type="Proteomes" id="UP000001542">
    <property type="component" value="Unassembled WGS sequence"/>
</dbReference>
<dbReference type="STRING" id="5722.A2E5I7"/>
<accession>A2E5I7</accession>
<name>A2E5I7_TRIV3</name>
<sequence>MSEPNEVKLVVVGETGVGKTTLLQRYAEGKVEEQLSTIGACCMEKAVEVNSRTYNLSLWDTAGQEAYRAIVPMYFRGASIALIVADITNEKSLETIPYWINLVHKNLSTENPIVSIVVNKIDLKESQVMTEGDILSTYHTTEMEVFFTSAIANIGVDTLFDYLLNKYDNLGQPTDDNVAVAEISRKDSKTSHCMC</sequence>